<protein>
    <submittedName>
        <fullName evidence="2">Helicase</fullName>
    </submittedName>
</protein>
<evidence type="ECO:0000313" key="3">
    <source>
        <dbReference type="Proteomes" id="UP000222913"/>
    </source>
</evidence>
<sequence>MIGDVISIDKNAGMITTKDGNIRANSPNNVLMAFKSDDQLSIYLKHNEFSQEHELIKDIKIGNTHFKKGELPSNFDSVVKVYFESALGVAFSNQAMIDGMETFFSERTYNPVVEYMEGAAKEWDGKQRINRMFQVYLGADDVELVSKIAEMWLVGAVAKVYNPYAKFDYVLDLVGGQGVGKTSLLQKLGGDWYTDAVTDFANKDNYDIMLKSLIVNDDEMVASNRMSFAETKAFISKTSLRFRKPYMKRTEEFAKNFVLARTTNQKEYLKDKTGERRFLPIMVNAEKQKKHPMEIEPETIKQIWGEAVTIYKNGASLMFDEETEQELNVYRERFMYRDEVEQQVLEYLDMPIPSNWEQMSAQKQHQYTQAYFDNNPAFDGGDFRLTKVSTREMMYNLFMRSSNDRKLSTKINMVMDNHPEWEKKQFKIAGKNTKGFRRKNQK</sequence>
<keyword evidence="2" id="KW-0347">Helicase</keyword>
<dbReference type="AlphaFoldDB" id="A0A2G3NZB5"/>
<evidence type="ECO:0000259" key="1">
    <source>
        <dbReference type="Pfam" id="PF05272"/>
    </source>
</evidence>
<gene>
    <name evidence="2" type="ORF">CS010_00910</name>
</gene>
<comment type="caution">
    <text evidence="2">The sequence shown here is derived from an EMBL/GenBank/DDBJ whole genome shotgun (WGS) entry which is preliminary data.</text>
</comment>
<keyword evidence="2" id="KW-0378">Hydrolase</keyword>
<dbReference type="Proteomes" id="UP000222913">
    <property type="component" value="Unassembled WGS sequence"/>
</dbReference>
<dbReference type="Pfam" id="PF05272">
    <property type="entry name" value="VapE-like_dom"/>
    <property type="match status" value="1"/>
</dbReference>
<dbReference type="EMBL" id="PEBM01000007">
    <property type="protein sequence ID" value="PHV58890.1"/>
    <property type="molecule type" value="Genomic_DNA"/>
</dbReference>
<dbReference type="PANTHER" id="PTHR34985">
    <property type="entry name" value="SLR0554 PROTEIN"/>
    <property type="match status" value="1"/>
</dbReference>
<reference evidence="2 3" key="1">
    <citation type="submission" date="2017-10" db="EMBL/GenBank/DDBJ databases">
        <title>Whole-genome sequence of three Streptococcus macedonicus strains isolated from Italian cheeses of the Veneto region.</title>
        <authorList>
            <person name="Treu L."/>
            <person name="De Diego-Diaz B."/>
            <person name="Papadimitriou K."/>
            <person name="Tsakalidou E."/>
            <person name="Corich V."/>
            <person name="Giacomini A."/>
        </authorList>
    </citation>
    <scope>NUCLEOTIDE SEQUENCE [LARGE SCALE GENOMIC DNA]</scope>
    <source>
        <strain evidence="2 3">27MV</strain>
    </source>
</reference>
<evidence type="ECO:0000313" key="2">
    <source>
        <dbReference type="EMBL" id="PHV58890.1"/>
    </source>
</evidence>
<organism evidence="2 3">
    <name type="scientific">Streptococcus macedonicus</name>
    <name type="common">Streptococcus gallolyticus macedonicus</name>
    <dbReference type="NCBI Taxonomy" id="59310"/>
    <lineage>
        <taxon>Bacteria</taxon>
        <taxon>Bacillati</taxon>
        <taxon>Bacillota</taxon>
        <taxon>Bacilli</taxon>
        <taxon>Lactobacillales</taxon>
        <taxon>Streptococcaceae</taxon>
        <taxon>Streptococcus</taxon>
    </lineage>
</organism>
<name>A0A2G3NZB5_STRMC</name>
<dbReference type="GO" id="GO:0004386">
    <property type="term" value="F:helicase activity"/>
    <property type="evidence" value="ECO:0007669"/>
    <property type="project" value="UniProtKB-KW"/>
</dbReference>
<keyword evidence="2" id="KW-0547">Nucleotide-binding</keyword>
<dbReference type="InterPro" id="IPR007936">
    <property type="entry name" value="VapE-like_dom"/>
</dbReference>
<accession>A0A2G3NZB5</accession>
<dbReference type="PANTHER" id="PTHR34985:SF1">
    <property type="entry name" value="SLR0554 PROTEIN"/>
    <property type="match status" value="1"/>
</dbReference>
<keyword evidence="2" id="KW-0067">ATP-binding</keyword>
<dbReference type="RefSeq" id="WP_099390315.1">
    <property type="nucleotide sequence ID" value="NZ_PEBM01000007.1"/>
</dbReference>
<feature type="domain" description="Virulence-associated protein E-like" evidence="1">
    <location>
        <begin position="122"/>
        <end position="334"/>
    </location>
</feature>
<proteinExistence type="predicted"/>